<reference evidence="2 3" key="1">
    <citation type="journal article" date="2012" name="Science">
        <title>The Paleozoic origin of enzymatic lignin decomposition reconstructed from 31 fungal genomes.</title>
        <authorList>
            <person name="Floudas D."/>
            <person name="Binder M."/>
            <person name="Riley R."/>
            <person name="Barry K."/>
            <person name="Blanchette R.A."/>
            <person name="Henrissat B."/>
            <person name="Martinez A.T."/>
            <person name="Otillar R."/>
            <person name="Spatafora J.W."/>
            <person name="Yadav J.S."/>
            <person name="Aerts A."/>
            <person name="Benoit I."/>
            <person name="Boyd A."/>
            <person name="Carlson A."/>
            <person name="Copeland A."/>
            <person name="Coutinho P.M."/>
            <person name="de Vries R.P."/>
            <person name="Ferreira P."/>
            <person name="Findley K."/>
            <person name="Foster B."/>
            <person name="Gaskell J."/>
            <person name="Glotzer D."/>
            <person name="Gorecki P."/>
            <person name="Heitman J."/>
            <person name="Hesse C."/>
            <person name="Hori C."/>
            <person name="Igarashi K."/>
            <person name="Jurgens J.A."/>
            <person name="Kallen N."/>
            <person name="Kersten P."/>
            <person name="Kohler A."/>
            <person name="Kuees U."/>
            <person name="Kumar T.K.A."/>
            <person name="Kuo A."/>
            <person name="LaButti K."/>
            <person name="Larrondo L.F."/>
            <person name="Lindquist E."/>
            <person name="Ling A."/>
            <person name="Lombard V."/>
            <person name="Lucas S."/>
            <person name="Lundell T."/>
            <person name="Martin R."/>
            <person name="McLaughlin D.J."/>
            <person name="Morgenstern I."/>
            <person name="Morin E."/>
            <person name="Murat C."/>
            <person name="Nagy L.G."/>
            <person name="Nolan M."/>
            <person name="Ohm R.A."/>
            <person name="Patyshakuliyeva A."/>
            <person name="Rokas A."/>
            <person name="Ruiz-Duenas F.J."/>
            <person name="Sabat G."/>
            <person name="Salamov A."/>
            <person name="Samejima M."/>
            <person name="Schmutz J."/>
            <person name="Slot J.C."/>
            <person name="St John F."/>
            <person name="Stenlid J."/>
            <person name="Sun H."/>
            <person name="Sun S."/>
            <person name="Syed K."/>
            <person name="Tsang A."/>
            <person name="Wiebenga A."/>
            <person name="Young D."/>
            <person name="Pisabarro A."/>
            <person name="Eastwood D.C."/>
            <person name="Martin F."/>
            <person name="Cullen D."/>
            <person name="Grigoriev I.V."/>
            <person name="Hibbett D.S."/>
        </authorList>
    </citation>
    <scope>NUCLEOTIDE SEQUENCE [LARGE SCALE GENOMIC DNA]</scope>
    <source>
        <strain evidence="2 3">DJM-731 SS1</strain>
    </source>
</reference>
<dbReference type="AlphaFoldDB" id="M5G4P3"/>
<protein>
    <submittedName>
        <fullName evidence="2">Uncharacterized protein</fullName>
    </submittedName>
</protein>
<dbReference type="Proteomes" id="UP000030653">
    <property type="component" value="Unassembled WGS sequence"/>
</dbReference>
<feature type="compositionally biased region" description="Basic and acidic residues" evidence="1">
    <location>
        <begin position="122"/>
        <end position="132"/>
    </location>
</feature>
<gene>
    <name evidence="2" type="ORF">DACRYDRAFT_108885</name>
</gene>
<dbReference type="RefSeq" id="XP_040627729.1">
    <property type="nucleotide sequence ID" value="XM_040768755.1"/>
</dbReference>
<organism evidence="2 3">
    <name type="scientific">Dacryopinax primogenitus (strain DJM 731)</name>
    <name type="common">Brown rot fungus</name>
    <dbReference type="NCBI Taxonomy" id="1858805"/>
    <lineage>
        <taxon>Eukaryota</taxon>
        <taxon>Fungi</taxon>
        <taxon>Dikarya</taxon>
        <taxon>Basidiomycota</taxon>
        <taxon>Agaricomycotina</taxon>
        <taxon>Dacrymycetes</taxon>
        <taxon>Dacrymycetales</taxon>
        <taxon>Dacrymycetaceae</taxon>
        <taxon>Dacryopinax</taxon>
    </lineage>
</organism>
<proteinExistence type="predicted"/>
<dbReference type="GeneID" id="63683817"/>
<dbReference type="HOGENOM" id="CLU_1796411_0_0_1"/>
<keyword evidence="3" id="KW-1185">Reference proteome</keyword>
<dbReference type="EMBL" id="JH795866">
    <property type="protein sequence ID" value="EJU00832.1"/>
    <property type="molecule type" value="Genomic_DNA"/>
</dbReference>
<evidence type="ECO:0000313" key="2">
    <source>
        <dbReference type="EMBL" id="EJU00832.1"/>
    </source>
</evidence>
<feature type="region of interest" description="Disordered" evidence="1">
    <location>
        <begin position="122"/>
        <end position="144"/>
    </location>
</feature>
<accession>M5G4P3</accession>
<evidence type="ECO:0000313" key="3">
    <source>
        <dbReference type="Proteomes" id="UP000030653"/>
    </source>
</evidence>
<name>M5G4P3_DACPD</name>
<evidence type="ECO:0000256" key="1">
    <source>
        <dbReference type="SAM" id="MobiDB-lite"/>
    </source>
</evidence>
<sequence length="144" mass="16692">MTLPCIVLLLTPTRLRTRRSALLSRINTLQDIISALLKEKALPQSDGDRALVGLAEISTALEHSEGSRVCTLWYLWQAESRLDALEEQHEAAITAWRRWTGREVNAETLPYLDRRLSERVTREKGRRDRRDEDEKDFEEEMGMV</sequence>
<feature type="compositionally biased region" description="Acidic residues" evidence="1">
    <location>
        <begin position="133"/>
        <end position="144"/>
    </location>
</feature>